<evidence type="ECO:0000256" key="1">
    <source>
        <dbReference type="ARBA" id="ARBA00022801"/>
    </source>
</evidence>
<dbReference type="CDD" id="cd07572">
    <property type="entry name" value="nit"/>
    <property type="match status" value="1"/>
</dbReference>
<keyword evidence="1 3" id="KW-0378">Hydrolase</keyword>
<dbReference type="Pfam" id="PF00795">
    <property type="entry name" value="CN_hydrolase"/>
    <property type="match status" value="1"/>
</dbReference>
<dbReference type="InterPro" id="IPR003010">
    <property type="entry name" value="C-N_Hydrolase"/>
</dbReference>
<dbReference type="PANTHER" id="PTHR23088">
    <property type="entry name" value="NITRILASE-RELATED"/>
    <property type="match status" value="1"/>
</dbReference>
<keyword evidence="4" id="KW-1185">Reference proteome</keyword>
<feature type="domain" description="CN hydrolase" evidence="2">
    <location>
        <begin position="3"/>
        <end position="247"/>
    </location>
</feature>
<evidence type="ECO:0000313" key="4">
    <source>
        <dbReference type="Proteomes" id="UP000199652"/>
    </source>
</evidence>
<reference evidence="4" key="1">
    <citation type="submission" date="2016-10" db="EMBL/GenBank/DDBJ databases">
        <authorList>
            <person name="Varghese N."/>
            <person name="Submissions S."/>
        </authorList>
    </citation>
    <scope>NUCLEOTIDE SEQUENCE [LARGE SCALE GENOMIC DNA]</scope>
    <source>
        <strain evidence="4">VPI 5359</strain>
    </source>
</reference>
<dbReference type="GO" id="GO:0050152">
    <property type="term" value="F:omega-amidase activity"/>
    <property type="evidence" value="ECO:0007669"/>
    <property type="project" value="TreeGrafter"/>
</dbReference>
<dbReference type="STRING" id="1528.SAMN04488579_10619"/>
<name>A0A1H3DYG5_EUBBA</name>
<dbReference type="SUPFAM" id="SSF56317">
    <property type="entry name" value="Carbon-nitrogen hydrolase"/>
    <property type="match status" value="1"/>
</dbReference>
<dbReference type="AlphaFoldDB" id="A0A1H3DYG5"/>
<dbReference type="PROSITE" id="PS50263">
    <property type="entry name" value="CN_HYDROLASE"/>
    <property type="match status" value="1"/>
</dbReference>
<evidence type="ECO:0000313" key="3">
    <source>
        <dbReference type="EMBL" id="SDX71427.1"/>
    </source>
</evidence>
<dbReference type="InterPro" id="IPR036526">
    <property type="entry name" value="C-N_Hydrolase_sf"/>
</dbReference>
<dbReference type="GO" id="GO:0006107">
    <property type="term" value="P:oxaloacetate metabolic process"/>
    <property type="evidence" value="ECO:0007669"/>
    <property type="project" value="TreeGrafter"/>
</dbReference>
<accession>A0A1H3DYG5</accession>
<evidence type="ECO:0000259" key="2">
    <source>
        <dbReference type="PROSITE" id="PS50263"/>
    </source>
</evidence>
<organism evidence="3 4">
    <name type="scientific">Eubacterium barkeri</name>
    <name type="common">Clostridium barkeri</name>
    <dbReference type="NCBI Taxonomy" id="1528"/>
    <lineage>
        <taxon>Bacteria</taxon>
        <taxon>Bacillati</taxon>
        <taxon>Bacillota</taxon>
        <taxon>Clostridia</taxon>
        <taxon>Eubacteriales</taxon>
        <taxon>Eubacteriaceae</taxon>
        <taxon>Eubacterium</taxon>
    </lineage>
</organism>
<protein>
    <submittedName>
        <fullName evidence="3">Predicted amidohydrolase</fullName>
    </submittedName>
</protein>
<sequence length="276" mass="30533">MKAKIACCQMTPINHLETNLNTAKAMVEKAAGEGADFVVLPEMFVCPYCHGNFSRVAEPIEGYIYGQLSQLAADSGVYLFAGSVPERVDKRIYNTCYIFDRRGACIGHHRKIHLFDVAIEGGIHFRESRVLSAGDSITVVQTEFGPVGVAICFDLRFPELFRIMANQGAQLMVIPAAFNMTTGLLHWDLTLRARAVDNQCYVAACSSARDTEAEYCAWGHSSLIDPWGHIVAALDEHPGILYGTLDFDLVNKVRQELPILSSRRTDLYDCITKGGH</sequence>
<dbReference type="EMBL" id="FNOU01000006">
    <property type="protein sequence ID" value="SDX71427.1"/>
    <property type="molecule type" value="Genomic_DNA"/>
</dbReference>
<dbReference type="RefSeq" id="WP_090244073.1">
    <property type="nucleotide sequence ID" value="NZ_FNOU01000006.1"/>
</dbReference>
<dbReference type="GO" id="GO:0006541">
    <property type="term" value="P:glutamine metabolic process"/>
    <property type="evidence" value="ECO:0007669"/>
    <property type="project" value="TreeGrafter"/>
</dbReference>
<gene>
    <name evidence="3" type="ORF">SAMN04488579_10619</name>
</gene>
<dbReference type="Proteomes" id="UP000199652">
    <property type="component" value="Unassembled WGS sequence"/>
</dbReference>
<dbReference type="InterPro" id="IPR045254">
    <property type="entry name" value="Nit1/2_C-N_Hydrolase"/>
</dbReference>
<dbReference type="GO" id="GO:0006528">
    <property type="term" value="P:asparagine metabolic process"/>
    <property type="evidence" value="ECO:0007669"/>
    <property type="project" value="TreeGrafter"/>
</dbReference>
<dbReference type="PANTHER" id="PTHR23088:SF30">
    <property type="entry name" value="OMEGA-AMIDASE NIT2"/>
    <property type="match status" value="1"/>
</dbReference>
<proteinExistence type="predicted"/>
<dbReference type="OrthoDB" id="9811121at2"/>
<dbReference type="Gene3D" id="3.60.110.10">
    <property type="entry name" value="Carbon-nitrogen hydrolase"/>
    <property type="match status" value="1"/>
</dbReference>